<evidence type="ECO:0000256" key="1">
    <source>
        <dbReference type="SAM" id="MobiDB-lite"/>
    </source>
</evidence>
<feature type="compositionally biased region" description="Basic residues" evidence="1">
    <location>
        <begin position="168"/>
        <end position="179"/>
    </location>
</feature>
<proteinExistence type="predicted"/>
<evidence type="ECO:0000313" key="2">
    <source>
        <dbReference type="EMBL" id="USW50731.1"/>
    </source>
</evidence>
<name>A0A9Q9EGE3_9PEZI</name>
<gene>
    <name evidence="2" type="ORF">Slin15195_G040500</name>
</gene>
<protein>
    <submittedName>
        <fullName evidence="2">Uncharacterized protein</fullName>
    </submittedName>
</protein>
<accession>A0A9Q9EGE3</accession>
<sequence>MSDNVFPSNMPIPRAFAADFDKFRTRPHITGMADLEPASEPLLIKVGRTTEISVGRVGASRQEHSINESDDSIPETHDYAVFPGQAGRAVGYFGDSGAGLYTSDGKLSAILVAGDDSNMLETPFYIMPIQLVQARMRPMGYELDICPPGMKAEIRLDAADKYGTIKGSSKKNRNKLKKERKAEEEKLEMQASARQTEEARIASEAAPDGTNGVVLGIDSNEVDERRVYRVRLSPTGDVKSYSSSMLGLTWQPAVQAFWSTVREDQRMSAVATGVSSLQLTGRKGKEKKK</sequence>
<dbReference type="EMBL" id="CP099420">
    <property type="protein sequence ID" value="USW50731.1"/>
    <property type="molecule type" value="Genomic_DNA"/>
</dbReference>
<organism evidence="2 3">
    <name type="scientific">Septoria linicola</name>
    <dbReference type="NCBI Taxonomy" id="215465"/>
    <lineage>
        <taxon>Eukaryota</taxon>
        <taxon>Fungi</taxon>
        <taxon>Dikarya</taxon>
        <taxon>Ascomycota</taxon>
        <taxon>Pezizomycotina</taxon>
        <taxon>Dothideomycetes</taxon>
        <taxon>Dothideomycetidae</taxon>
        <taxon>Mycosphaerellales</taxon>
        <taxon>Mycosphaerellaceae</taxon>
        <taxon>Septoria</taxon>
    </lineage>
</organism>
<reference evidence="2" key="1">
    <citation type="submission" date="2022-06" db="EMBL/GenBank/DDBJ databases">
        <title>Complete genome sequences of two strains of the flax pathogen Septoria linicola.</title>
        <authorList>
            <person name="Lapalu N."/>
            <person name="Simon A."/>
            <person name="Demenou B."/>
            <person name="Paumier D."/>
            <person name="Guillot M.-P."/>
            <person name="Gout L."/>
            <person name="Valade R."/>
        </authorList>
    </citation>
    <scope>NUCLEOTIDE SEQUENCE</scope>
    <source>
        <strain evidence="2">SE15195</strain>
    </source>
</reference>
<dbReference type="Proteomes" id="UP001056384">
    <property type="component" value="Chromosome 3"/>
</dbReference>
<evidence type="ECO:0000313" key="3">
    <source>
        <dbReference type="Proteomes" id="UP001056384"/>
    </source>
</evidence>
<feature type="region of interest" description="Disordered" evidence="1">
    <location>
        <begin position="56"/>
        <end position="75"/>
    </location>
</feature>
<dbReference type="AlphaFoldDB" id="A0A9Q9EGE3"/>
<keyword evidence="3" id="KW-1185">Reference proteome</keyword>
<feature type="region of interest" description="Disordered" evidence="1">
    <location>
        <begin position="165"/>
        <end position="191"/>
    </location>
</feature>